<dbReference type="SUPFAM" id="SSF46785">
    <property type="entry name" value="Winged helix' DNA-binding domain"/>
    <property type="match status" value="2"/>
</dbReference>
<evidence type="ECO:0000256" key="1">
    <source>
        <dbReference type="ARBA" id="ARBA00022490"/>
    </source>
</evidence>
<dbReference type="AlphaFoldDB" id="A0A0P9H0E8"/>
<protein>
    <submittedName>
        <fullName evidence="5">Thiosulfate sulfurtransferase</fullName>
    </submittedName>
</protein>
<sequence>MDDTVRKIEAILYSSKEPLKVSDIGDYLNIDNNEVLKAIKVIETGYKEINSSLTVGRFGNKYKIKLSDEFSDIVSPFIEKEFNDKELAMLSYIFKHPNAISGDLREQFGYNYLEAVESLKKSGMISAKRYRNTHRYNVTKNFYTKFNINKRTLKKEVEK</sequence>
<dbReference type="GO" id="GO:0051301">
    <property type="term" value="P:cell division"/>
    <property type="evidence" value="ECO:0007669"/>
    <property type="project" value="UniProtKB-KW"/>
</dbReference>
<evidence type="ECO:0000256" key="3">
    <source>
        <dbReference type="ARBA" id="ARBA00022829"/>
    </source>
</evidence>
<dbReference type="GO" id="GO:0051304">
    <property type="term" value="P:chromosome separation"/>
    <property type="evidence" value="ECO:0007669"/>
    <property type="project" value="InterPro"/>
</dbReference>
<keyword evidence="2" id="KW-0132">Cell division</keyword>
<keyword evidence="4" id="KW-0131">Cell cycle</keyword>
<dbReference type="GO" id="GO:0016740">
    <property type="term" value="F:transferase activity"/>
    <property type="evidence" value="ECO:0007669"/>
    <property type="project" value="UniProtKB-KW"/>
</dbReference>
<name>A0A0P9H0E8_9ARCH</name>
<reference evidence="5 6" key="1">
    <citation type="submission" date="2015-09" db="EMBL/GenBank/DDBJ databases">
        <title>Draft genome sequence of Acidiplasma aeolicum DSM 18409.</title>
        <authorList>
            <person name="Hemp J."/>
        </authorList>
    </citation>
    <scope>NUCLEOTIDE SEQUENCE [LARGE SCALE GENOMIC DNA]</scope>
    <source>
        <strain evidence="5 6">V</strain>
    </source>
</reference>
<evidence type="ECO:0000256" key="2">
    <source>
        <dbReference type="ARBA" id="ARBA00022618"/>
    </source>
</evidence>
<dbReference type="InterPro" id="IPR036390">
    <property type="entry name" value="WH_DNA-bd_sf"/>
</dbReference>
<dbReference type="InterPro" id="IPR036388">
    <property type="entry name" value="WH-like_DNA-bd_sf"/>
</dbReference>
<dbReference type="PANTHER" id="PTHR34298:SF2">
    <property type="entry name" value="SEGREGATION AND CONDENSATION PROTEIN B"/>
    <property type="match status" value="1"/>
</dbReference>
<dbReference type="Proteomes" id="UP000050515">
    <property type="component" value="Unassembled WGS sequence"/>
</dbReference>
<keyword evidence="5" id="KW-0808">Transferase</keyword>
<dbReference type="Pfam" id="PF04079">
    <property type="entry name" value="SMC_ScpB"/>
    <property type="match status" value="1"/>
</dbReference>
<dbReference type="Gene3D" id="1.10.10.10">
    <property type="entry name" value="Winged helix-like DNA-binding domain superfamily/Winged helix DNA-binding domain"/>
    <property type="match status" value="1"/>
</dbReference>
<dbReference type="EMBL" id="LJCQ01000055">
    <property type="protein sequence ID" value="KPV47491.1"/>
    <property type="molecule type" value="Genomic_DNA"/>
</dbReference>
<dbReference type="RefSeq" id="WP_054963838.1">
    <property type="nucleotide sequence ID" value="NZ_JBBYJF010000008.1"/>
</dbReference>
<dbReference type="InterPro" id="IPR005234">
    <property type="entry name" value="ScpB_csome_segregation"/>
</dbReference>
<keyword evidence="1" id="KW-0963">Cytoplasm</keyword>
<evidence type="ECO:0000313" key="6">
    <source>
        <dbReference type="Proteomes" id="UP000050515"/>
    </source>
</evidence>
<organism evidence="5 6">
    <name type="scientific">Acidiplasma aeolicum</name>
    <dbReference type="NCBI Taxonomy" id="507754"/>
    <lineage>
        <taxon>Archaea</taxon>
        <taxon>Methanobacteriati</taxon>
        <taxon>Thermoplasmatota</taxon>
        <taxon>Thermoplasmata</taxon>
        <taxon>Thermoplasmatales</taxon>
        <taxon>Ferroplasmaceae</taxon>
        <taxon>Acidiplasma</taxon>
    </lineage>
</organism>
<evidence type="ECO:0000256" key="4">
    <source>
        <dbReference type="ARBA" id="ARBA00023306"/>
    </source>
</evidence>
<proteinExistence type="predicted"/>
<accession>A0A0P9H0E8</accession>
<evidence type="ECO:0000313" key="5">
    <source>
        <dbReference type="EMBL" id="KPV47491.1"/>
    </source>
</evidence>
<dbReference type="PATRIC" id="fig|507754.4.peg.385"/>
<gene>
    <name evidence="5" type="ORF">SE19_00805</name>
</gene>
<comment type="caution">
    <text evidence="5">The sequence shown here is derived from an EMBL/GenBank/DDBJ whole genome shotgun (WGS) entry which is preliminary data.</text>
</comment>
<keyword evidence="3" id="KW-0159">Chromosome partition</keyword>
<dbReference type="PANTHER" id="PTHR34298">
    <property type="entry name" value="SEGREGATION AND CONDENSATION PROTEIN B"/>
    <property type="match status" value="1"/>
</dbReference>